<dbReference type="STRING" id="1229662.W3WLF1"/>
<dbReference type="KEGG" id="pfy:PFICI_13177"/>
<dbReference type="RefSeq" id="XP_007839949.1">
    <property type="nucleotide sequence ID" value="XM_007841758.1"/>
</dbReference>
<dbReference type="HOGENOM" id="CLU_102610_0_0_1"/>
<dbReference type="EC" id="3.5.1.23" evidence="1"/>
<dbReference type="PANTHER" id="PTHR28583">
    <property type="entry name" value="ACID AMIDASE"/>
    <property type="match status" value="1"/>
</dbReference>
<keyword evidence="4" id="KW-1185">Reference proteome</keyword>
<dbReference type="Pfam" id="PF15508">
    <property type="entry name" value="NAAA-beta"/>
    <property type="match status" value="1"/>
</dbReference>
<dbReference type="GeneID" id="19278190"/>
<protein>
    <recommendedName>
        <fullName evidence="1">ceramidase</fullName>
        <ecNumber evidence="1">3.5.1.23</ecNumber>
    </recommendedName>
</protein>
<evidence type="ECO:0000313" key="4">
    <source>
        <dbReference type="Proteomes" id="UP000030651"/>
    </source>
</evidence>
<accession>W3WLF1</accession>
<proteinExistence type="predicted"/>
<dbReference type="EMBL" id="KI912119">
    <property type="protein sequence ID" value="ETS74693.1"/>
    <property type="molecule type" value="Genomic_DNA"/>
</dbReference>
<name>W3WLF1_PESFW</name>
<dbReference type="InterPro" id="IPR029130">
    <property type="entry name" value="Acid_ceramidase_N"/>
</dbReference>
<dbReference type="PANTHER" id="PTHR28583:SF1">
    <property type="entry name" value="ACID CERAMIDASE"/>
    <property type="match status" value="1"/>
</dbReference>
<evidence type="ECO:0000313" key="3">
    <source>
        <dbReference type="EMBL" id="ETS74693.1"/>
    </source>
</evidence>
<sequence>MEGTAVLTAETSPDDPIPTYQIDLARPPETRYDEISRDFGPRMRSLVGLFDEIISCFVPIAFLRRIFTIIASLLVRRVYDPEEMKEIRGIAAATGVDLYLLITLNNLLDCLLGCTSGAALVKPTKGTRKAAVRKWDEPRLMHFRTLDWGMDGLRDLLVVLEFVDSRASGSKVLARSITYAGFVGTLTAVR</sequence>
<organism evidence="3 4">
    <name type="scientific">Pestalotiopsis fici (strain W106-1 / CGMCC3.15140)</name>
    <dbReference type="NCBI Taxonomy" id="1229662"/>
    <lineage>
        <taxon>Eukaryota</taxon>
        <taxon>Fungi</taxon>
        <taxon>Dikarya</taxon>
        <taxon>Ascomycota</taxon>
        <taxon>Pezizomycotina</taxon>
        <taxon>Sordariomycetes</taxon>
        <taxon>Xylariomycetidae</taxon>
        <taxon>Amphisphaeriales</taxon>
        <taxon>Sporocadaceae</taxon>
        <taxon>Pestalotiopsis</taxon>
    </lineage>
</organism>
<evidence type="ECO:0000256" key="1">
    <source>
        <dbReference type="ARBA" id="ARBA00011891"/>
    </source>
</evidence>
<evidence type="ECO:0000259" key="2">
    <source>
        <dbReference type="Pfam" id="PF15508"/>
    </source>
</evidence>
<dbReference type="AlphaFoldDB" id="W3WLF1"/>
<dbReference type="eggNOG" id="ENOG502QVBG">
    <property type="taxonomic scope" value="Eukaryota"/>
</dbReference>
<dbReference type="GO" id="GO:0017040">
    <property type="term" value="F:N-acylsphingosine amidohydrolase activity"/>
    <property type="evidence" value="ECO:0007669"/>
    <property type="project" value="UniProtKB-EC"/>
</dbReference>
<dbReference type="InParanoid" id="W3WLF1"/>
<reference evidence="4" key="1">
    <citation type="journal article" date="2015" name="BMC Genomics">
        <title>Genomic and transcriptomic analysis of the endophytic fungus Pestalotiopsis fici reveals its lifestyle and high potential for synthesis of natural products.</title>
        <authorList>
            <person name="Wang X."/>
            <person name="Zhang X."/>
            <person name="Liu L."/>
            <person name="Xiang M."/>
            <person name="Wang W."/>
            <person name="Sun X."/>
            <person name="Che Y."/>
            <person name="Guo L."/>
            <person name="Liu G."/>
            <person name="Guo L."/>
            <person name="Wang C."/>
            <person name="Yin W.B."/>
            <person name="Stadler M."/>
            <person name="Zhang X."/>
            <person name="Liu X."/>
        </authorList>
    </citation>
    <scope>NUCLEOTIDE SEQUENCE [LARGE SCALE GENOMIC DNA]</scope>
    <source>
        <strain evidence="4">W106-1 / CGMCC3.15140</strain>
    </source>
</reference>
<feature type="domain" description="Acid ceramidase N-terminal" evidence="2">
    <location>
        <begin position="16"/>
        <end position="77"/>
    </location>
</feature>
<dbReference type="Proteomes" id="UP000030651">
    <property type="component" value="Unassembled WGS sequence"/>
</dbReference>
<dbReference type="OrthoDB" id="5273684at2759"/>
<gene>
    <name evidence="3" type="ORF">PFICI_13177</name>
</gene>